<protein>
    <recommendedName>
        <fullName evidence="5">Thioredoxin-like fold domain-containing protein</fullName>
    </recommendedName>
</protein>
<gene>
    <name evidence="3" type="ORF">JCGZ_19256</name>
</gene>
<dbReference type="InterPro" id="IPR044701">
    <property type="entry name" value="MRL7/MRL7L"/>
</dbReference>
<reference evidence="3 4" key="1">
    <citation type="journal article" date="2014" name="PLoS ONE">
        <title>Global Analysis of Gene Expression Profiles in Physic Nut (Jatropha curcas L.) Seedlings Exposed to Salt Stress.</title>
        <authorList>
            <person name="Zhang L."/>
            <person name="Zhang C."/>
            <person name="Wu P."/>
            <person name="Chen Y."/>
            <person name="Li M."/>
            <person name="Jiang H."/>
            <person name="Wu G."/>
        </authorList>
    </citation>
    <scope>NUCLEOTIDE SEQUENCE [LARGE SCALE GENOMIC DNA]</scope>
    <source>
        <strain evidence="4">cv. GZQX0401</strain>
        <tissue evidence="3">Young leaves</tissue>
    </source>
</reference>
<dbReference type="PANTHER" id="PTHR34669:SF1">
    <property type="entry name" value="THIOREDOXIN-LIKE FOLD DOMAIN-CONTAINING PROTEIN MRL7L, CHLOROPLASTIC"/>
    <property type="match status" value="1"/>
</dbReference>
<organism evidence="3 4">
    <name type="scientific">Jatropha curcas</name>
    <name type="common">Barbados nut</name>
    <dbReference type="NCBI Taxonomy" id="180498"/>
    <lineage>
        <taxon>Eukaryota</taxon>
        <taxon>Viridiplantae</taxon>
        <taxon>Streptophyta</taxon>
        <taxon>Embryophyta</taxon>
        <taxon>Tracheophyta</taxon>
        <taxon>Spermatophyta</taxon>
        <taxon>Magnoliopsida</taxon>
        <taxon>eudicotyledons</taxon>
        <taxon>Gunneridae</taxon>
        <taxon>Pentapetalae</taxon>
        <taxon>rosids</taxon>
        <taxon>fabids</taxon>
        <taxon>Malpighiales</taxon>
        <taxon>Euphorbiaceae</taxon>
        <taxon>Crotonoideae</taxon>
        <taxon>Jatropheae</taxon>
        <taxon>Jatropha</taxon>
    </lineage>
</organism>
<dbReference type="KEGG" id="jcu:105641875"/>
<dbReference type="STRING" id="180498.A0A067K396"/>
<feature type="compositionally biased region" description="Acidic residues" evidence="2">
    <location>
        <begin position="93"/>
        <end position="108"/>
    </location>
</feature>
<dbReference type="GO" id="GO:0009570">
    <property type="term" value="C:chloroplast stroma"/>
    <property type="evidence" value="ECO:0007669"/>
    <property type="project" value="TreeGrafter"/>
</dbReference>
<keyword evidence="4" id="KW-1185">Reference proteome</keyword>
<dbReference type="EMBL" id="KK914743">
    <property type="protein sequence ID" value="KDP29543.1"/>
    <property type="molecule type" value="Genomic_DNA"/>
</dbReference>
<dbReference type="Proteomes" id="UP000027138">
    <property type="component" value="Unassembled WGS sequence"/>
</dbReference>
<sequence>MALQHTLRFQKLFSPIHEYKFKDFPSAAGINSHSEAKRRNNGVSSCSSSRSSKFLKVPLQLQGGGFRTVGVRASRSVKTLSSNDGKKKRWEESSDTDDDDYEDSDDDNSTGKKSEVNDPYLMDAEERREWRRKIREVIDKHQDVEEELDLEEKKIKMQKLLADYPLVVAEDDPDWPEDADGWGFNLGQFFNKITIKNKKKDDDDENYDSENEIVWQDDNYIRPIKDITTAEWEETVFKDISPLIILVHNRYKRPKENEKIRVELDMAVNIIWNCRLPSPRCVAIDAVIETDLVSALKVSVFPEIIFTKAGKILYREKAIRTADEFSKIMAYFYYGAGKPPCLNDTGDSQELIPSVPISS</sequence>
<dbReference type="OrthoDB" id="655699at2759"/>
<accession>A0A067K396</accession>
<dbReference type="GO" id="GO:0006355">
    <property type="term" value="P:regulation of DNA-templated transcription"/>
    <property type="evidence" value="ECO:0007669"/>
    <property type="project" value="InterPro"/>
</dbReference>
<evidence type="ECO:0000313" key="4">
    <source>
        <dbReference type="Proteomes" id="UP000027138"/>
    </source>
</evidence>
<evidence type="ECO:0008006" key="5">
    <source>
        <dbReference type="Google" id="ProtNLM"/>
    </source>
</evidence>
<keyword evidence="1" id="KW-0175">Coiled coil</keyword>
<evidence type="ECO:0000256" key="1">
    <source>
        <dbReference type="SAM" id="Coils"/>
    </source>
</evidence>
<proteinExistence type="predicted"/>
<evidence type="ECO:0000256" key="2">
    <source>
        <dbReference type="SAM" id="MobiDB-lite"/>
    </source>
</evidence>
<evidence type="ECO:0000313" key="3">
    <source>
        <dbReference type="EMBL" id="KDP29543.1"/>
    </source>
</evidence>
<feature type="coiled-coil region" evidence="1">
    <location>
        <begin position="127"/>
        <end position="161"/>
    </location>
</feature>
<feature type="region of interest" description="Disordered" evidence="2">
    <location>
        <begin position="77"/>
        <end position="121"/>
    </location>
</feature>
<name>A0A067K396_JATCU</name>
<dbReference type="AlphaFoldDB" id="A0A067K396"/>
<dbReference type="PANTHER" id="PTHR34669">
    <property type="entry name" value="THIOREDOXIN-LIKE FOLD DOMAIN-CONTAINING PROTEIN MRL7L, CHLOROPLASTIC"/>
    <property type="match status" value="1"/>
</dbReference>
<dbReference type="GO" id="GO:0009658">
    <property type="term" value="P:chloroplast organization"/>
    <property type="evidence" value="ECO:0007669"/>
    <property type="project" value="InterPro"/>
</dbReference>